<name>A0A2Z6IE60_ACIFI</name>
<dbReference type="EMBL" id="AP018795">
    <property type="protein sequence ID" value="BBF63831.1"/>
    <property type="molecule type" value="Genomic_DNA"/>
</dbReference>
<keyword evidence="2" id="KW-1185">Reference proteome</keyword>
<dbReference type="InterPro" id="IPR041459">
    <property type="entry name" value="MPTase-PolyVal"/>
</dbReference>
<proteinExistence type="predicted"/>
<evidence type="ECO:0000313" key="2">
    <source>
        <dbReference type="Proteomes" id="UP000280188"/>
    </source>
</evidence>
<dbReference type="KEGG" id="afj:AFERRID_00490"/>
<protein>
    <submittedName>
        <fullName evidence="1">DNA primase TraC</fullName>
    </submittedName>
</protein>
<accession>A0A2Z6IE60</accession>
<dbReference type="InterPro" id="IPR021341">
    <property type="entry name" value="DUF2958"/>
</dbReference>
<dbReference type="InterPro" id="IPR013610">
    <property type="entry name" value="ArdC_N"/>
</dbReference>
<dbReference type="AlphaFoldDB" id="A0A2Z6IE60"/>
<organism evidence="1 2">
    <name type="scientific">Acidithiobacillus ferridurans</name>
    <dbReference type="NCBI Taxonomy" id="1232575"/>
    <lineage>
        <taxon>Bacteria</taxon>
        <taxon>Pseudomonadati</taxon>
        <taxon>Pseudomonadota</taxon>
        <taxon>Acidithiobacillia</taxon>
        <taxon>Acidithiobacillales</taxon>
        <taxon>Acidithiobacillaceae</taxon>
        <taxon>Acidithiobacillus</taxon>
    </lineage>
</organism>
<dbReference type="RefSeq" id="WP_172959304.1">
    <property type="nucleotide sequence ID" value="NZ_AP018795.1"/>
</dbReference>
<dbReference type="Pfam" id="PF08401">
    <property type="entry name" value="ArdcN"/>
    <property type="match status" value="1"/>
</dbReference>
<dbReference type="GO" id="GO:0003697">
    <property type="term" value="F:single-stranded DNA binding"/>
    <property type="evidence" value="ECO:0007669"/>
    <property type="project" value="InterPro"/>
</dbReference>
<dbReference type="Proteomes" id="UP000280188">
    <property type="component" value="Chromosome"/>
</dbReference>
<dbReference type="Pfam" id="PF11171">
    <property type="entry name" value="DUF2958"/>
    <property type="match status" value="1"/>
</dbReference>
<evidence type="ECO:0000313" key="1">
    <source>
        <dbReference type="EMBL" id="BBF63831.1"/>
    </source>
</evidence>
<gene>
    <name evidence="1" type="ORF">AFERRID_00490</name>
</gene>
<reference evidence="1 2" key="1">
    <citation type="journal article" date="2018" name="Microbiol. Resour. Announc.">
        <title>Complete Genome Sequence of Acidithiobacillus ferridurans JCM 18981.</title>
        <authorList>
            <person name="Miyauchi T."/>
            <person name="Kouzuma A."/>
            <person name="Abe T."/>
            <person name="Watanabe K."/>
        </authorList>
    </citation>
    <scope>NUCLEOTIDE SEQUENCE [LARGE SCALE GENOMIC DNA]</scope>
    <source>
        <strain evidence="2">ATCC 33020 / DSM 29468 / JCM 18981 / 11Fe</strain>
    </source>
</reference>
<dbReference type="Pfam" id="PF18818">
    <property type="entry name" value="MPTase-PolyVal"/>
    <property type="match status" value="1"/>
</dbReference>
<sequence length="1244" mass="136575">MATSKNDILDGVVRRVGDALASGQKLPWQKPWEPQYGAMSMPHNPVTGKMYSPGNTMILSIAAMDHGHDDPRYMTYKQARDSGWSVRKGEHAAAHIYAPITKTLDDEKTGTEQQKLVGYRGVALFNAAQLDGIPPMAIVPESERLPKTMELDAIAQQMGVSILHGGDQAFYRSSADRIHLPQRESFNDQHGYDATKAHELTHATGHPSRLNRDKQYQTVKGRAAEEMTAEIGAYLMSQRLGVPFLGNNPDITDEQHAAYLTGWARDLTPEERRTAIDNGIKAATYMEKQLELARENGLVVEADRGQVVDHAIAGQSPAMESGLSPLPAGAAEVAIAHPEKSPDAQILRRVPEELHPFISNSQRMATEAGLRGEEKVFFSDKLREMGGIIGGMPVTYATDGQGDKSPVSLHYFKGNADWYIIEKDLNQDGDGQVQSFGLADLGEGYPELGYISIQELVEHGAELDYHFRPRTLLELKQEKYPELIRESVPQPVLAPEKTSIFPDKPDIPGMHLPDFHKGDLITYVDPAGKAYDGIILKDADFSVGEDGKEGVTTRWQPVQANENKSDLEPHSHSIATYSVNGRINKDEFTRHVPNAVPGIDHIDPASRNYEKDIDRRRGLHAALEARVSRTLNGLDQPDKGNAFENLPPAGQDLGQITMPPLSISFAEGERYPFHSDAGHGWLEVPKSDLKTLGIAGDITPYSYQKGNKAYLEEDKDATTFLTALEKATGKDLRWEDVSRDVNDGDQSRIRNYAHYEAPLEKAKGMKMQPENTASVSMTPAEKAAWKDHEIVSAMEQRGGYPAVLAAPEKSLELQDMLDSALGERGVDVRNSLRHSGDWGPGGLGELVSDDAVLTTHATRVGAGANITQLHWHITMPELDPGGKPLIIDDLMDRPADDMATHITEQAMEMQRDHERRLGVLPQKEVADRASLLPEEKAAPAGIQRGDHLVYRDGPGCIEDAFASAVHGSQVTVIPIDRDKNGAISTWVMRPIAVQQDQIIKHTASASMEAINTLSIGNQGMTNKAFGDVRRTAYKSLSKSAFVEMAAAQVVKDKPEIDKLNAERASQLAEANARNEAIEQKRLAGIRAEQASRIAEKEARFTEAFDGGLHALKDSKAYPLNPGDYVSYISPSGRGIDCIVRDKAALPADPTQRSEVIYQRIERGGLSGEGKYELGLAVAGDISKGSIMGHTRNFLPERAQINKANSPALDDALDKRMQKKREEDALGRIAKARPAVRQKDLGLER</sequence>